<dbReference type="InterPro" id="IPR010989">
    <property type="entry name" value="SNARE"/>
</dbReference>
<dbReference type="Proteomes" id="UP001057455">
    <property type="component" value="Unassembled WGS sequence"/>
</dbReference>
<dbReference type="CDD" id="cd00392">
    <property type="entry name" value="Ribosomal_L13"/>
    <property type="match status" value="1"/>
</dbReference>
<comment type="similarity">
    <text evidence="1">Belongs to the universal ribosomal protein uL13 family.</text>
</comment>
<evidence type="ECO:0000313" key="7">
    <source>
        <dbReference type="EMBL" id="GFE54577.1"/>
    </source>
</evidence>
<dbReference type="GO" id="GO:0016020">
    <property type="term" value="C:membrane"/>
    <property type="evidence" value="ECO:0007669"/>
    <property type="project" value="InterPro"/>
</dbReference>
<dbReference type="NCBIfam" id="TIGR01077">
    <property type="entry name" value="L13_A_E"/>
    <property type="match status" value="1"/>
</dbReference>
<feature type="domain" description="T-SNARE coiled-coil homology" evidence="6">
    <location>
        <begin position="416"/>
        <end position="478"/>
    </location>
</feature>
<feature type="transmembrane region" description="Helical" evidence="5">
    <location>
        <begin position="486"/>
        <end position="507"/>
    </location>
</feature>
<keyword evidence="5" id="KW-1133">Transmembrane helix</keyword>
<dbReference type="Pfam" id="PF00572">
    <property type="entry name" value="Ribosomal_L13"/>
    <property type="match status" value="1"/>
</dbReference>
<dbReference type="InterPro" id="IPR036899">
    <property type="entry name" value="Ribosomal_uL13_sf"/>
</dbReference>
<evidence type="ECO:0000256" key="3">
    <source>
        <dbReference type="ARBA" id="ARBA00023274"/>
    </source>
</evidence>
<evidence type="ECO:0000313" key="8">
    <source>
        <dbReference type="Proteomes" id="UP001057455"/>
    </source>
</evidence>
<dbReference type="GO" id="GO:0016192">
    <property type="term" value="P:vesicle-mediated transport"/>
    <property type="evidence" value="ECO:0007669"/>
    <property type="project" value="InterPro"/>
</dbReference>
<accession>A0A9W5TAP7</accession>
<evidence type="ECO:0000256" key="2">
    <source>
        <dbReference type="ARBA" id="ARBA00022980"/>
    </source>
</evidence>
<dbReference type="GO" id="GO:0006412">
    <property type="term" value="P:translation"/>
    <property type="evidence" value="ECO:0007669"/>
    <property type="project" value="InterPro"/>
</dbReference>
<keyword evidence="3" id="KW-0687">Ribonucleoprotein</keyword>
<evidence type="ECO:0000256" key="1">
    <source>
        <dbReference type="ARBA" id="ARBA00006227"/>
    </source>
</evidence>
<organism evidence="7 8">
    <name type="scientific">Babesia ovis</name>
    <dbReference type="NCBI Taxonomy" id="5869"/>
    <lineage>
        <taxon>Eukaryota</taxon>
        <taxon>Sar</taxon>
        <taxon>Alveolata</taxon>
        <taxon>Apicomplexa</taxon>
        <taxon>Aconoidasida</taxon>
        <taxon>Piroplasmida</taxon>
        <taxon>Babesiidae</taxon>
        <taxon>Babesia</taxon>
    </lineage>
</organism>
<dbReference type="AlphaFoldDB" id="A0A9W5TAP7"/>
<dbReference type="Gene3D" id="3.90.1180.10">
    <property type="entry name" value="Ribosomal protein L13"/>
    <property type="match status" value="1"/>
</dbReference>
<dbReference type="InterPro" id="IPR005822">
    <property type="entry name" value="Ribosomal_uL13"/>
</dbReference>
<dbReference type="SMART" id="SM00397">
    <property type="entry name" value="t_SNARE"/>
    <property type="match status" value="1"/>
</dbReference>
<dbReference type="GO" id="GO:0022625">
    <property type="term" value="C:cytosolic large ribosomal subunit"/>
    <property type="evidence" value="ECO:0007669"/>
    <property type="project" value="TreeGrafter"/>
</dbReference>
<dbReference type="CDD" id="cd15845">
    <property type="entry name" value="SNARE_syntaxin16"/>
    <property type="match status" value="1"/>
</dbReference>
<dbReference type="GO" id="GO:0003735">
    <property type="term" value="F:structural constituent of ribosome"/>
    <property type="evidence" value="ECO:0007669"/>
    <property type="project" value="InterPro"/>
</dbReference>
<keyword evidence="5" id="KW-0472">Membrane</keyword>
<dbReference type="FunFam" id="3.90.1180.10:FF:000002">
    <property type="entry name" value="60S ribosomal protein L16"/>
    <property type="match status" value="1"/>
</dbReference>
<evidence type="ECO:0000259" key="6">
    <source>
        <dbReference type="PROSITE" id="PS50192"/>
    </source>
</evidence>
<dbReference type="PROSITE" id="PS50192">
    <property type="entry name" value="T_SNARE"/>
    <property type="match status" value="1"/>
</dbReference>
<dbReference type="InterPro" id="IPR005755">
    <property type="entry name" value="Ribosomal_uL13_euk/arc"/>
</dbReference>
<dbReference type="GO" id="GO:0017148">
    <property type="term" value="P:negative regulation of translation"/>
    <property type="evidence" value="ECO:0007669"/>
    <property type="project" value="TreeGrafter"/>
</dbReference>
<dbReference type="Gene3D" id="6.10.250.3250">
    <property type="match status" value="1"/>
</dbReference>
<dbReference type="EMBL" id="BLIY01000017">
    <property type="protein sequence ID" value="GFE54577.1"/>
    <property type="molecule type" value="Genomic_DNA"/>
</dbReference>
<sequence>MFKEKIVIDCKGHLMGRLASVVAKELLSGQKIVCVRCEEVSISGSLYRNKLKYHRFLRLRTNSNPRHGPFHLRKPSKMFWRVVRGMIPHKTKRGALALKRLKTYEGVPPPYDKVKKQVVPSALRFLKLKPHRRHCRLGDVLAKVGWNHNELIQKLEARRKERSQQYYKAKVEQRKNTDKAKAEALTKLPEEHKNALAYCGKKYCNCEPKMLKDTVIHQNLTFAFRSLRTKERQKAHRFEAGNLDMPLLESNNGQSDAPTEQDKSTGAISVQINLPPNWLELVEDCIFTFKNVKNRIRDLENAQNKSLLTVFDKMGKGDHEQISRITTDIATMIKKIERNMDIIGIESTDYVENQLRKNARHKIAGELLGLSDTFRKLQKTYYDHVQEDKQTRINSGIPEITLTGEGFVQEQVQVSHENIADRTNRLHEISMTMQELKDMYTQLATMIVEQGSMLDQIDYNVRVFTENTKGVVRELRKTLKRETSGFAIRMVRNLLGIIFVEIILLIIKLA</sequence>
<name>A0A9W5TAP7_BABOV</name>
<reference evidence="7" key="1">
    <citation type="submission" date="2019-12" db="EMBL/GenBank/DDBJ databases">
        <title>Genome sequence of Babesia ovis.</title>
        <authorList>
            <person name="Yamagishi J."/>
            <person name="Sevinc F."/>
            <person name="Xuan X."/>
        </authorList>
    </citation>
    <scope>NUCLEOTIDE SEQUENCE</scope>
    <source>
        <strain evidence="7">Selcuk</strain>
    </source>
</reference>
<evidence type="ECO:0000256" key="4">
    <source>
        <dbReference type="SAM" id="MobiDB-lite"/>
    </source>
</evidence>
<dbReference type="SUPFAM" id="SSF47661">
    <property type="entry name" value="t-snare proteins"/>
    <property type="match status" value="1"/>
</dbReference>
<dbReference type="PANTHER" id="PTHR11545:SF3">
    <property type="entry name" value="LARGE RIBOSOMAL SUBUNIT PROTEIN UL13"/>
    <property type="match status" value="1"/>
</dbReference>
<feature type="region of interest" description="Disordered" evidence="4">
    <location>
        <begin position="245"/>
        <end position="265"/>
    </location>
</feature>
<keyword evidence="8" id="KW-1185">Reference proteome</keyword>
<evidence type="ECO:0000256" key="5">
    <source>
        <dbReference type="SAM" id="Phobius"/>
    </source>
</evidence>
<dbReference type="PANTHER" id="PTHR11545">
    <property type="entry name" value="RIBOSOMAL PROTEIN L13"/>
    <property type="match status" value="1"/>
</dbReference>
<gene>
    <name evidence="7" type="ORF">BaOVIS_019810</name>
</gene>
<protein>
    <submittedName>
        <fullName evidence="7">60S ribosomal</fullName>
    </submittedName>
</protein>
<dbReference type="OrthoDB" id="10251371at2759"/>
<feature type="compositionally biased region" description="Polar residues" evidence="4">
    <location>
        <begin position="249"/>
        <end position="265"/>
    </location>
</feature>
<dbReference type="HAMAP" id="MF_01366">
    <property type="entry name" value="Ribosomal_uL13"/>
    <property type="match status" value="1"/>
</dbReference>
<keyword evidence="5" id="KW-0812">Transmembrane</keyword>
<dbReference type="Gene3D" id="1.20.58.70">
    <property type="match status" value="1"/>
</dbReference>
<dbReference type="GO" id="GO:0003729">
    <property type="term" value="F:mRNA binding"/>
    <property type="evidence" value="ECO:0007669"/>
    <property type="project" value="TreeGrafter"/>
</dbReference>
<dbReference type="SUPFAM" id="SSF52161">
    <property type="entry name" value="Ribosomal protein L13"/>
    <property type="match status" value="1"/>
</dbReference>
<dbReference type="InterPro" id="IPR000727">
    <property type="entry name" value="T_SNARE_dom"/>
</dbReference>
<proteinExistence type="inferred from homology"/>
<comment type="caution">
    <text evidence="7">The sequence shown here is derived from an EMBL/GenBank/DDBJ whole genome shotgun (WGS) entry which is preliminary data.</text>
</comment>
<keyword evidence="2" id="KW-0689">Ribosomal protein</keyword>